<dbReference type="Proteomes" id="UP000199340">
    <property type="component" value="Unassembled WGS sequence"/>
</dbReference>
<protein>
    <submittedName>
        <fullName evidence="1">Uncharacterized protein</fullName>
    </submittedName>
</protein>
<dbReference type="STRING" id="490829.SAMN05421850_10473"/>
<evidence type="ECO:0000313" key="1">
    <source>
        <dbReference type="EMBL" id="SDI63780.1"/>
    </source>
</evidence>
<organism evidence="1 2">
    <name type="scientific">Lutimaribacter saemankumensis</name>
    <dbReference type="NCBI Taxonomy" id="490829"/>
    <lineage>
        <taxon>Bacteria</taxon>
        <taxon>Pseudomonadati</taxon>
        <taxon>Pseudomonadota</taxon>
        <taxon>Alphaproteobacteria</taxon>
        <taxon>Rhodobacterales</taxon>
        <taxon>Roseobacteraceae</taxon>
        <taxon>Lutimaribacter</taxon>
    </lineage>
</organism>
<dbReference type="AlphaFoldDB" id="A0A1G8M8V0"/>
<dbReference type="EMBL" id="FNEB01000004">
    <property type="protein sequence ID" value="SDI63780.1"/>
    <property type="molecule type" value="Genomic_DNA"/>
</dbReference>
<sequence>MSPVLGEAPTLTPLNFRLIFRLATPYFGDCLMDIAKRVELSIEGGRNRNWDQALDLICPALEATARKALGKAKITGKEYKDYVRSKYQIIEPFSCTGLNMSETRFPNISVSTDDGKTLENPDVADIIYHCYRNATQHGYTISSKFAFSEQQPGSFVGWNFNFGEGRIHFPVNLVWALIATVVLEKSNKDIVSFTGQFLYLNVENKNVHFPVGLFWGGEDLVVNFFGKHPRPTVTMRFTNNIS</sequence>
<evidence type="ECO:0000313" key="2">
    <source>
        <dbReference type="Proteomes" id="UP000199340"/>
    </source>
</evidence>
<proteinExistence type="predicted"/>
<reference evidence="1 2" key="1">
    <citation type="submission" date="2016-10" db="EMBL/GenBank/DDBJ databases">
        <authorList>
            <person name="de Groot N.N."/>
        </authorList>
    </citation>
    <scope>NUCLEOTIDE SEQUENCE [LARGE SCALE GENOMIC DNA]</scope>
    <source>
        <strain evidence="1 2">DSM 28010</strain>
    </source>
</reference>
<gene>
    <name evidence="1" type="ORF">SAMN05421850_10473</name>
</gene>
<keyword evidence="2" id="KW-1185">Reference proteome</keyword>
<accession>A0A1G8M8V0</accession>
<name>A0A1G8M8V0_9RHOB</name>